<sequence length="286" mass="32453">MSYLVGIEGLVSQFVEAKAVRLLKARSRDVNGSSSPIFILISGPQGSGKTYNATKLCEQLRGKFRTVGLSIDDFYLPYNAQQEVNKRFKDNPLLQGRGMPGTHDLKLLKGVISRLVQNEGIVKLPRYDKSKYAGKGDRLQVTLDVKLPVDFVILEGWFLGFQPVPQEELPKYSDFCSALALQQVNEYLKAYSDAIWRNKQLVTLGVVFATDDMQNVYRWRLQQEHELIKVQGTGMSDAEVVSFLDRYFVGYRVYYERLVSDQSLGNTNNITIGLDLQRTITYVSEK</sequence>
<evidence type="ECO:0008006" key="3">
    <source>
        <dbReference type="Google" id="ProtNLM"/>
    </source>
</evidence>
<dbReference type="InterPro" id="IPR027417">
    <property type="entry name" value="P-loop_NTPase"/>
</dbReference>
<dbReference type="PANTHER" id="PTHR10285">
    <property type="entry name" value="URIDINE KINASE"/>
    <property type="match status" value="1"/>
</dbReference>
<dbReference type="Gene3D" id="3.40.50.300">
    <property type="entry name" value="P-loop containing nucleotide triphosphate hydrolases"/>
    <property type="match status" value="1"/>
</dbReference>
<dbReference type="RefSeq" id="XP_003648023.1">
    <property type="nucleotide sequence ID" value="XM_003647975.1"/>
</dbReference>
<proteinExistence type="predicted"/>
<dbReference type="KEGG" id="erc:Ecym_7380"/>
<accession>G8JWJ1</accession>
<reference evidence="2" key="1">
    <citation type="journal article" date="2012" name="G3 (Bethesda)">
        <title>Pichia sorbitophila, an interspecies yeast hybrid reveals early steps of genome resolution following polyploidization.</title>
        <authorList>
            <person name="Leh Louis V."/>
            <person name="Despons L."/>
            <person name="Friedrich A."/>
            <person name="Martin T."/>
            <person name="Durrens P."/>
            <person name="Casaregola S."/>
            <person name="Neuveglise C."/>
            <person name="Fairhead C."/>
            <person name="Marck C."/>
            <person name="Cruz J.A."/>
            <person name="Straub M.L."/>
            <person name="Kugler V."/>
            <person name="Sacerdot C."/>
            <person name="Uzunov Z."/>
            <person name="Thierry A."/>
            <person name="Weiss S."/>
            <person name="Bleykasten C."/>
            <person name="De Montigny J."/>
            <person name="Jacques N."/>
            <person name="Jung P."/>
            <person name="Lemaire M."/>
            <person name="Mallet S."/>
            <person name="Morel G."/>
            <person name="Richard G.F."/>
            <person name="Sarkar A."/>
            <person name="Savel G."/>
            <person name="Schacherer J."/>
            <person name="Seret M.L."/>
            <person name="Talla E."/>
            <person name="Samson G."/>
            <person name="Jubin C."/>
            <person name="Poulain J."/>
            <person name="Vacherie B."/>
            <person name="Barbe V."/>
            <person name="Pelletier E."/>
            <person name="Sherman D.J."/>
            <person name="Westhof E."/>
            <person name="Weissenbach J."/>
            <person name="Baret P.V."/>
            <person name="Wincker P."/>
            <person name="Gaillardin C."/>
            <person name="Dujon B."/>
            <person name="Souciet J.L."/>
        </authorList>
    </citation>
    <scope>NUCLEOTIDE SEQUENCE [LARGE SCALE GENOMIC DNA]</scope>
    <source>
        <strain evidence="2">CBS 270.75 / DBVPG 7215 / KCTC 17166 / NRRL Y-17582</strain>
    </source>
</reference>
<dbReference type="SUPFAM" id="SSF52540">
    <property type="entry name" value="P-loop containing nucleoside triphosphate hydrolases"/>
    <property type="match status" value="1"/>
</dbReference>
<evidence type="ECO:0000313" key="1">
    <source>
        <dbReference type="EMBL" id="AET41206.1"/>
    </source>
</evidence>
<dbReference type="Proteomes" id="UP000006790">
    <property type="component" value="Chromosome 7"/>
</dbReference>
<organism evidence="1 2">
    <name type="scientific">Eremothecium cymbalariae (strain CBS 270.75 / DBVPG 7215 / KCTC 17166 / NRRL Y-17582)</name>
    <name type="common">Yeast</name>
    <dbReference type="NCBI Taxonomy" id="931890"/>
    <lineage>
        <taxon>Eukaryota</taxon>
        <taxon>Fungi</taxon>
        <taxon>Dikarya</taxon>
        <taxon>Ascomycota</taxon>
        <taxon>Saccharomycotina</taxon>
        <taxon>Saccharomycetes</taxon>
        <taxon>Saccharomycetales</taxon>
        <taxon>Saccharomycetaceae</taxon>
        <taxon>Eremothecium</taxon>
    </lineage>
</organism>
<dbReference type="InParanoid" id="G8JWJ1"/>
<keyword evidence="2" id="KW-1185">Reference proteome</keyword>
<dbReference type="FunCoup" id="G8JWJ1">
    <property type="interactions" value="327"/>
</dbReference>
<dbReference type="STRING" id="931890.G8JWJ1"/>
<dbReference type="GO" id="GO:0005524">
    <property type="term" value="F:ATP binding"/>
    <property type="evidence" value="ECO:0007669"/>
    <property type="project" value="EnsemblFungi"/>
</dbReference>
<dbReference type="EMBL" id="CP002503">
    <property type="protein sequence ID" value="AET41206.1"/>
    <property type="molecule type" value="Genomic_DNA"/>
</dbReference>
<protein>
    <recommendedName>
        <fullName evidence="3">Phosphoribulokinase/uridine kinase domain-containing protein</fullName>
    </recommendedName>
</protein>
<name>G8JWJ1_ERECY</name>
<dbReference type="GeneID" id="11472644"/>
<evidence type="ECO:0000313" key="2">
    <source>
        <dbReference type="Proteomes" id="UP000006790"/>
    </source>
</evidence>
<dbReference type="HOGENOM" id="CLU_056986_1_0_1"/>
<dbReference type="eggNOG" id="KOG2878">
    <property type="taxonomic scope" value="Eukaryota"/>
</dbReference>
<dbReference type="AlphaFoldDB" id="G8JWJ1"/>
<dbReference type="OrthoDB" id="347435at2759"/>
<dbReference type="OMA" id="FWRSLHP"/>
<gene>
    <name evidence="1" type="ordered locus">Ecym_7380</name>
</gene>